<evidence type="ECO:0000256" key="1">
    <source>
        <dbReference type="SAM" id="MobiDB-lite"/>
    </source>
</evidence>
<name>A0AAQ3ME55_VIGMU</name>
<keyword evidence="3" id="KW-1185">Reference proteome</keyword>
<accession>A0AAQ3ME55</accession>
<reference evidence="2 3" key="1">
    <citation type="journal article" date="2023" name="Life. Sci Alliance">
        <title>Evolutionary insights into 3D genome organization and epigenetic landscape of Vigna mungo.</title>
        <authorList>
            <person name="Junaid A."/>
            <person name="Singh B."/>
            <person name="Bhatia S."/>
        </authorList>
    </citation>
    <scope>NUCLEOTIDE SEQUENCE [LARGE SCALE GENOMIC DNA]</scope>
    <source>
        <strain evidence="2">Urdbean</strain>
    </source>
</reference>
<organism evidence="2 3">
    <name type="scientific">Vigna mungo</name>
    <name type="common">Black gram</name>
    <name type="synonym">Phaseolus mungo</name>
    <dbReference type="NCBI Taxonomy" id="3915"/>
    <lineage>
        <taxon>Eukaryota</taxon>
        <taxon>Viridiplantae</taxon>
        <taxon>Streptophyta</taxon>
        <taxon>Embryophyta</taxon>
        <taxon>Tracheophyta</taxon>
        <taxon>Spermatophyta</taxon>
        <taxon>Magnoliopsida</taxon>
        <taxon>eudicotyledons</taxon>
        <taxon>Gunneridae</taxon>
        <taxon>Pentapetalae</taxon>
        <taxon>rosids</taxon>
        <taxon>fabids</taxon>
        <taxon>Fabales</taxon>
        <taxon>Fabaceae</taxon>
        <taxon>Papilionoideae</taxon>
        <taxon>50 kb inversion clade</taxon>
        <taxon>NPAAA clade</taxon>
        <taxon>indigoferoid/millettioid clade</taxon>
        <taxon>Phaseoleae</taxon>
        <taxon>Vigna</taxon>
    </lineage>
</organism>
<sequence>MTVVSLWELPTLWLSTCGKGFTVLHQSLILIAVVKSNIELVASLTQHNLQTQNTNTTPTKQKLHILNDPFALRSLPTSALTLINATAHNGRLRRAQPEFGALPQRGIRGSKSWWAGSEFDGEVQADCAGEASDLEVAVHHDSSRTESDVLSGITGSSLQHEGEWLSE</sequence>
<gene>
    <name evidence="2" type="ORF">V8G54_034914</name>
</gene>
<dbReference type="AlphaFoldDB" id="A0AAQ3ME55"/>
<dbReference type="EMBL" id="CP144690">
    <property type="protein sequence ID" value="WVY89400.1"/>
    <property type="molecule type" value="Genomic_DNA"/>
</dbReference>
<evidence type="ECO:0000313" key="2">
    <source>
        <dbReference type="EMBL" id="WVY89400.1"/>
    </source>
</evidence>
<dbReference type="Proteomes" id="UP001374535">
    <property type="component" value="Chromosome 11"/>
</dbReference>
<proteinExistence type="predicted"/>
<protein>
    <submittedName>
        <fullName evidence="2">Uncharacterized protein</fullName>
    </submittedName>
</protein>
<feature type="region of interest" description="Disordered" evidence="1">
    <location>
        <begin position="140"/>
        <end position="167"/>
    </location>
</feature>
<evidence type="ECO:0000313" key="3">
    <source>
        <dbReference type="Proteomes" id="UP001374535"/>
    </source>
</evidence>